<dbReference type="Gene3D" id="3.90.550.10">
    <property type="entry name" value="Spore Coat Polysaccharide Biosynthesis Protein SpsA, Chain A"/>
    <property type="match status" value="1"/>
</dbReference>
<dbReference type="InterPro" id="IPR001173">
    <property type="entry name" value="Glyco_trans_2-like"/>
</dbReference>
<evidence type="ECO:0000259" key="1">
    <source>
        <dbReference type="Pfam" id="PF00535"/>
    </source>
</evidence>
<dbReference type="PANTHER" id="PTHR22916">
    <property type="entry name" value="GLYCOSYLTRANSFERASE"/>
    <property type="match status" value="1"/>
</dbReference>
<dbReference type="PANTHER" id="PTHR22916:SF3">
    <property type="entry name" value="UDP-GLCNAC:BETAGAL BETA-1,3-N-ACETYLGLUCOSAMINYLTRANSFERASE-LIKE PROTEIN 1"/>
    <property type="match status" value="1"/>
</dbReference>
<sequence length="351" mass="37853">MTGTVAVVVTTHNRAALLDKALASVRAQTVDDLDIVVVDDASTDGTPAVCRRHACADRRVRVLRLPRNVGAARARNAGLAAVDAPYVAFMDGDDHAEPAWIEDMLRVAQRTGVPLVAAGHVVDVHAGGAGVLAVPSSPVDDVTLVPAAPGTLERPQAFIWAMGYCWNKLYLRSVLEEHGLRFDPACSLFEDMMFNLDVMQVVPQAAFIPSTQYHYVQHSADRLTNRPQAPDLPFRAQLARRLTDQLAAWRLDDDARTVLGALLGWSIAVECSRTVPTGVDPVAALSGSLAEPDVQWLLARAAAARGDVRRADRPVLDALRAGRVRRARVLARAVWGLATIRARAGARLAAR</sequence>
<dbReference type="EMBL" id="JACMYC010000004">
    <property type="protein sequence ID" value="MBC2960290.1"/>
    <property type="molecule type" value="Genomic_DNA"/>
</dbReference>
<gene>
    <name evidence="2" type="ORF">H7344_08290</name>
</gene>
<protein>
    <submittedName>
        <fullName evidence="2">Glycosyltransferase family 2 protein</fullName>
    </submittedName>
</protein>
<evidence type="ECO:0000313" key="2">
    <source>
        <dbReference type="EMBL" id="MBC2960290.1"/>
    </source>
</evidence>
<evidence type="ECO:0000313" key="3">
    <source>
        <dbReference type="Proteomes" id="UP000604001"/>
    </source>
</evidence>
<proteinExistence type="predicted"/>
<dbReference type="Proteomes" id="UP000604001">
    <property type="component" value="Unassembled WGS sequence"/>
</dbReference>
<organism evidence="2 3">
    <name type="scientific">Nocardioides deserti</name>
    <dbReference type="NCBI Taxonomy" id="1588644"/>
    <lineage>
        <taxon>Bacteria</taxon>
        <taxon>Bacillati</taxon>
        <taxon>Actinomycetota</taxon>
        <taxon>Actinomycetes</taxon>
        <taxon>Propionibacteriales</taxon>
        <taxon>Nocardioidaceae</taxon>
        <taxon>Nocardioides</taxon>
    </lineage>
</organism>
<reference evidence="2 3" key="1">
    <citation type="submission" date="2020-08" db="EMBL/GenBank/DDBJ databases">
        <title>novel species in genus Nocardioides.</title>
        <authorList>
            <person name="Zhang G."/>
        </authorList>
    </citation>
    <scope>NUCLEOTIDE SEQUENCE [LARGE SCALE GENOMIC DNA]</scope>
    <source>
        <strain evidence="2 3">SC8A-24</strain>
    </source>
</reference>
<dbReference type="SUPFAM" id="SSF53448">
    <property type="entry name" value="Nucleotide-diphospho-sugar transferases"/>
    <property type="match status" value="1"/>
</dbReference>
<dbReference type="Pfam" id="PF00535">
    <property type="entry name" value="Glycos_transf_2"/>
    <property type="match status" value="1"/>
</dbReference>
<dbReference type="CDD" id="cd00761">
    <property type="entry name" value="Glyco_tranf_GTA_type"/>
    <property type="match status" value="1"/>
</dbReference>
<dbReference type="InterPro" id="IPR029044">
    <property type="entry name" value="Nucleotide-diphossugar_trans"/>
</dbReference>
<feature type="domain" description="Glycosyltransferase 2-like" evidence="1">
    <location>
        <begin position="7"/>
        <end position="122"/>
    </location>
</feature>
<name>A0ABR6U7D4_9ACTN</name>
<dbReference type="RefSeq" id="WP_186345559.1">
    <property type="nucleotide sequence ID" value="NZ_BMMR01000001.1"/>
</dbReference>
<comment type="caution">
    <text evidence="2">The sequence shown here is derived from an EMBL/GenBank/DDBJ whole genome shotgun (WGS) entry which is preliminary data.</text>
</comment>
<accession>A0ABR6U7D4</accession>
<keyword evidence="3" id="KW-1185">Reference proteome</keyword>